<keyword evidence="1" id="KW-0472">Membrane</keyword>
<proteinExistence type="predicted"/>
<dbReference type="AlphaFoldDB" id="A0A377J818"/>
<accession>A0A377J818</accession>
<keyword evidence="1" id="KW-1133">Transmembrane helix</keyword>
<keyword evidence="1" id="KW-0812">Transmembrane</keyword>
<gene>
    <name evidence="2" type="ORF">NCTC11645_03514</name>
</gene>
<protein>
    <recommendedName>
        <fullName evidence="4">Flp pilus assembly protein TadG</fullName>
    </recommendedName>
</protein>
<dbReference type="Proteomes" id="UP000254512">
    <property type="component" value="Unassembled WGS sequence"/>
</dbReference>
<dbReference type="RefSeq" id="WP_005504872.1">
    <property type="nucleotide sequence ID" value="NZ_CABMOB010000001.1"/>
</dbReference>
<reference evidence="2 3" key="1">
    <citation type="submission" date="2018-06" db="EMBL/GenBank/DDBJ databases">
        <authorList>
            <consortium name="Pathogen Informatics"/>
            <person name="Doyle S."/>
        </authorList>
    </citation>
    <scope>NUCLEOTIDE SEQUENCE [LARGE SCALE GENOMIC DNA]</scope>
    <source>
        <strain evidence="2 3">NCTC11645</strain>
    </source>
</reference>
<sequence length="161" mass="18337">MRKNNRPNVTQYQKGVVSIEFSIGVTVLFYALFAWVEICTMGFISSVVDYAIAESSRAARTSANADYDKLFKDALANSDHLWTRIVDPEKFTVSVSYFDSFSQASDINAIGGVVRDDMPIALYRISYDYSPTFAYFFDNDTVTLSREVFALQEFERDQFSQ</sequence>
<dbReference type="GeneID" id="58894860"/>
<evidence type="ECO:0000313" key="3">
    <source>
        <dbReference type="Proteomes" id="UP000254512"/>
    </source>
</evidence>
<dbReference type="EMBL" id="UGHD01000003">
    <property type="protein sequence ID" value="STO98528.1"/>
    <property type="molecule type" value="Genomic_DNA"/>
</dbReference>
<name>A0A377J818_GRIHO</name>
<dbReference type="STRING" id="673.AL542_03015"/>
<evidence type="ECO:0000256" key="1">
    <source>
        <dbReference type="SAM" id="Phobius"/>
    </source>
</evidence>
<evidence type="ECO:0008006" key="4">
    <source>
        <dbReference type="Google" id="ProtNLM"/>
    </source>
</evidence>
<feature type="transmembrane region" description="Helical" evidence="1">
    <location>
        <begin position="21"/>
        <end position="44"/>
    </location>
</feature>
<evidence type="ECO:0000313" key="2">
    <source>
        <dbReference type="EMBL" id="STO98528.1"/>
    </source>
</evidence>
<organism evidence="2 3">
    <name type="scientific">Grimontia hollisae</name>
    <name type="common">Vibrio hollisae</name>
    <dbReference type="NCBI Taxonomy" id="673"/>
    <lineage>
        <taxon>Bacteria</taxon>
        <taxon>Pseudomonadati</taxon>
        <taxon>Pseudomonadota</taxon>
        <taxon>Gammaproteobacteria</taxon>
        <taxon>Vibrionales</taxon>
        <taxon>Vibrionaceae</taxon>
        <taxon>Grimontia</taxon>
    </lineage>
</organism>